<reference evidence="4" key="1">
    <citation type="journal article" date="2019" name="Int. J. Syst. Evol. Microbiol.">
        <title>The Global Catalogue of Microorganisms (GCM) 10K type strain sequencing project: providing services to taxonomists for standard genome sequencing and annotation.</title>
        <authorList>
            <consortium name="The Broad Institute Genomics Platform"/>
            <consortium name="The Broad Institute Genome Sequencing Center for Infectious Disease"/>
            <person name="Wu L."/>
            <person name="Ma J."/>
        </authorList>
    </citation>
    <scope>NUCLEOTIDE SEQUENCE [LARGE SCALE GENOMIC DNA]</scope>
    <source>
        <strain evidence="4">NBRC 111980</strain>
    </source>
</reference>
<feature type="signal peptide" evidence="1">
    <location>
        <begin position="1"/>
        <end position="24"/>
    </location>
</feature>
<evidence type="ECO:0000313" key="4">
    <source>
        <dbReference type="Proteomes" id="UP001156670"/>
    </source>
</evidence>
<protein>
    <recommendedName>
        <fullName evidence="2">Autotransporter domain-containing protein</fullName>
    </recommendedName>
</protein>
<evidence type="ECO:0000313" key="3">
    <source>
        <dbReference type="EMBL" id="GLQ95539.1"/>
    </source>
</evidence>
<dbReference type="SMART" id="SM00869">
    <property type="entry name" value="Autotransporter"/>
    <property type="match status" value="1"/>
</dbReference>
<sequence>MKKLKQRALWCALVGLLSHGYAAASDIPLDIIQESNGGSSYIYRLGINVGVNGGTPQEYLFDTGSDSFNIDVGSGSGSVSWFPNLASSVTSSPYLYAYGDGTYGYWQQNATVSSIQFYSSATGSKVYGATTSQGLPVAAALDWVMTSNQFAPNTPGGDTQGAAITTNINSSNQTVTLYQDLTWQQLINQGSAPEEGHYYGTFGAGDFVYPGDNGGPPGMLTTTGYIVEANGKPGVPGGCGQACFILGLTPALRAQFLSVVPWVGGAQGSFNLSGANAAQQFDTLFNYTLNNGKYTATLQTLLDSGTPTIYLNDNGLLASETNAGHINANGNEVGGVTLTMTGASPGSKPTSITTGDDSTGDQSNVVTPGGNAFSGSGSALYGVSFFMNNAVMYDLQNQATAYTPFYVTDAALTTDFTVTAAMGPLGLAGTISGAGPFTVASGGIANLSGTNTYTGATVIAQGGWLGLAGPGSIATSAGVQADGTFDISRASSGVGIQSLSGAGTVYLGGSTLELTQASGSFSGQLSDGGLGGGTGGGLIVANGMETLTGNNTYSGLTGISPQGALNLQGSVAGSVVDTGTLLGNGSIGGGLMVAGTVAPGTARGTYQTLNVAGNYTQAAGATYVAQWNLAQAGASSQIAVGGTATLATGAIVDLVPSASSVPLFQTGSRYTLLTANSGLSGTYTIAGDTTLSAVLKVVPQYDADHFYLDVVQQRSLVASAQTRNQTAVLEAVQGLSVASAPFIALTNLQSDAQIRAAADQLSGEIYASAQNTFLEDSRIVRDAVTGRLRQADASWSGAGGASTQPAKTQANGVTWWGQFVGSWGHQDSTGNDAAMSRTLGGFLVGADMPFGENTRAGVVSGYTKTAFNVNQRGSSLSSDDGYFGAYAGTRFGALGLSAGVDYTQHAMDTTRTVAIPDVSNHLRGSADAHTTEVFGEAAYQLTYKKATLEPFAQAAYVRLDTDGFQERGGAMALTGQGNQRSVTYTTLGAHSATHFIFQGDAFTAHATLGWRHAFGNVQPDASMAFADGGSFTVQGLPISRNALIVDAGLDLAVNKSMKLGISYDSQIAAHAVDAGFRGNVTWQF</sequence>
<evidence type="ECO:0000259" key="2">
    <source>
        <dbReference type="PROSITE" id="PS51208"/>
    </source>
</evidence>
<dbReference type="Gene3D" id="2.40.128.130">
    <property type="entry name" value="Autotransporter beta-domain"/>
    <property type="match status" value="1"/>
</dbReference>
<dbReference type="InterPro" id="IPR005546">
    <property type="entry name" value="Autotransporte_beta"/>
</dbReference>
<feature type="domain" description="Autotransporter" evidence="2">
    <location>
        <begin position="808"/>
        <end position="1084"/>
    </location>
</feature>
<name>A0ABQ5XZL8_9GAMM</name>
<dbReference type="NCBIfam" id="TIGR01414">
    <property type="entry name" value="autotrans_barl"/>
    <property type="match status" value="1"/>
</dbReference>
<dbReference type="PROSITE" id="PS51208">
    <property type="entry name" value="AUTOTRANSPORTER"/>
    <property type="match status" value="1"/>
</dbReference>
<dbReference type="Pfam" id="PF03797">
    <property type="entry name" value="Autotransporter"/>
    <property type="match status" value="1"/>
</dbReference>
<proteinExistence type="predicted"/>
<dbReference type="EMBL" id="BSOB01000063">
    <property type="protein sequence ID" value="GLQ95539.1"/>
    <property type="molecule type" value="Genomic_DNA"/>
</dbReference>
<gene>
    <name evidence="3" type="ORF">GCM10007901_44950</name>
</gene>
<dbReference type="InterPro" id="IPR036709">
    <property type="entry name" value="Autotransporte_beta_dom_sf"/>
</dbReference>
<dbReference type="Proteomes" id="UP001156670">
    <property type="component" value="Unassembled WGS sequence"/>
</dbReference>
<accession>A0ABQ5XZL8</accession>
<evidence type="ECO:0000256" key="1">
    <source>
        <dbReference type="SAM" id="SignalP"/>
    </source>
</evidence>
<dbReference type="SUPFAM" id="SSF103515">
    <property type="entry name" value="Autotransporter"/>
    <property type="match status" value="1"/>
</dbReference>
<dbReference type="InterPro" id="IPR006315">
    <property type="entry name" value="OM_autotransptr_brl_dom"/>
</dbReference>
<organism evidence="3 4">
    <name type="scientific">Dyella acidisoli</name>
    <dbReference type="NCBI Taxonomy" id="1867834"/>
    <lineage>
        <taxon>Bacteria</taxon>
        <taxon>Pseudomonadati</taxon>
        <taxon>Pseudomonadota</taxon>
        <taxon>Gammaproteobacteria</taxon>
        <taxon>Lysobacterales</taxon>
        <taxon>Rhodanobacteraceae</taxon>
        <taxon>Dyella</taxon>
    </lineage>
</organism>
<feature type="chain" id="PRO_5046889586" description="Autotransporter domain-containing protein" evidence="1">
    <location>
        <begin position="25"/>
        <end position="1084"/>
    </location>
</feature>
<keyword evidence="4" id="KW-1185">Reference proteome</keyword>
<keyword evidence="1" id="KW-0732">Signal</keyword>
<dbReference type="RefSeq" id="WP_284323224.1">
    <property type="nucleotide sequence ID" value="NZ_BSOB01000063.1"/>
</dbReference>
<comment type="caution">
    <text evidence="3">The sequence shown here is derived from an EMBL/GenBank/DDBJ whole genome shotgun (WGS) entry which is preliminary data.</text>
</comment>